<name>A0A814M3G1_9BILA</name>
<evidence type="ECO:0008006" key="13">
    <source>
        <dbReference type="Google" id="ProtNLM"/>
    </source>
</evidence>
<evidence type="ECO:0000313" key="12">
    <source>
        <dbReference type="Proteomes" id="UP000663877"/>
    </source>
</evidence>
<dbReference type="InterPro" id="IPR018939">
    <property type="entry name" value="Autophagy-rel_prot_27"/>
</dbReference>
<keyword evidence="11" id="KW-1185">Reference proteome</keyword>
<dbReference type="PANTHER" id="PTHR15071:SF0">
    <property type="entry name" value="MANNOSE 6-PHOSPHATE RECEPTOR-LIKE PROTEIN 1"/>
    <property type="match status" value="1"/>
</dbReference>
<comment type="subcellular location">
    <subcellularLocation>
        <location evidence="1">Preautophagosomal structure membrane</location>
        <topology evidence="1">Single-pass type I membrane protein</topology>
    </subcellularLocation>
</comment>
<dbReference type="EMBL" id="CAJNOM010000162">
    <property type="protein sequence ID" value="CAF1163623.1"/>
    <property type="molecule type" value="Genomic_DNA"/>
</dbReference>
<dbReference type="GO" id="GO:0000139">
    <property type="term" value="C:Golgi membrane"/>
    <property type="evidence" value="ECO:0007669"/>
    <property type="project" value="UniProtKB-SubCell"/>
</dbReference>
<dbReference type="PANTHER" id="PTHR15071">
    <property type="entry name" value="MANNOSE-6-PHOSPHATE RECEPTOR FAMILY MEMBER"/>
    <property type="match status" value="1"/>
</dbReference>
<dbReference type="GO" id="GO:0005802">
    <property type="term" value="C:trans-Golgi network"/>
    <property type="evidence" value="ECO:0007669"/>
    <property type="project" value="TreeGrafter"/>
</dbReference>
<dbReference type="AlphaFoldDB" id="A0A814M3G1"/>
<dbReference type="Proteomes" id="UP000663832">
    <property type="component" value="Unassembled WGS sequence"/>
</dbReference>
<dbReference type="Pfam" id="PF09451">
    <property type="entry name" value="ATG27"/>
    <property type="match status" value="1"/>
</dbReference>
<dbReference type="OrthoDB" id="29460at2759"/>
<proteinExistence type="predicted"/>
<keyword evidence="4" id="KW-0653">Protein transport</keyword>
<evidence type="ECO:0000256" key="3">
    <source>
        <dbReference type="ARBA" id="ARBA00022729"/>
    </source>
</evidence>
<dbReference type="Proteomes" id="UP000663877">
    <property type="component" value="Unassembled WGS sequence"/>
</dbReference>
<evidence type="ECO:0000256" key="7">
    <source>
        <dbReference type="SAM" id="Phobius"/>
    </source>
</evidence>
<gene>
    <name evidence="9" type="ORF">BJG266_LOCUS19865</name>
    <name evidence="10" type="ORF">QVE165_LOCUS23703</name>
</gene>
<evidence type="ECO:0000256" key="4">
    <source>
        <dbReference type="ARBA" id="ARBA00022927"/>
    </source>
</evidence>
<reference evidence="9" key="1">
    <citation type="submission" date="2021-02" db="EMBL/GenBank/DDBJ databases">
        <authorList>
            <person name="Nowell W R."/>
        </authorList>
    </citation>
    <scope>NUCLEOTIDE SEQUENCE</scope>
</reference>
<organism evidence="9 12">
    <name type="scientific">Adineta steineri</name>
    <dbReference type="NCBI Taxonomy" id="433720"/>
    <lineage>
        <taxon>Eukaryota</taxon>
        <taxon>Metazoa</taxon>
        <taxon>Spiralia</taxon>
        <taxon>Gnathifera</taxon>
        <taxon>Rotifera</taxon>
        <taxon>Eurotatoria</taxon>
        <taxon>Bdelloidea</taxon>
        <taxon>Adinetida</taxon>
        <taxon>Adinetidae</taxon>
        <taxon>Adineta</taxon>
    </lineage>
</organism>
<keyword evidence="3 8" id="KW-0732">Signal</keyword>
<evidence type="ECO:0000256" key="1">
    <source>
        <dbReference type="ARBA" id="ARBA00004472"/>
    </source>
</evidence>
<dbReference type="InterPro" id="IPR009011">
    <property type="entry name" value="Man6P_isomerase_rcpt-bd_dom_sf"/>
</dbReference>
<feature type="signal peptide" evidence="8">
    <location>
        <begin position="1"/>
        <end position="25"/>
    </location>
</feature>
<evidence type="ECO:0000256" key="8">
    <source>
        <dbReference type="SAM" id="SignalP"/>
    </source>
</evidence>
<evidence type="ECO:0000313" key="9">
    <source>
        <dbReference type="EMBL" id="CAF1073907.1"/>
    </source>
</evidence>
<protein>
    <recommendedName>
        <fullName evidence="13">Autophagy-related protein 27</fullName>
    </recommendedName>
</protein>
<feature type="chain" id="PRO_5036225257" description="Autophagy-related protein 27" evidence="8">
    <location>
        <begin position="26"/>
        <end position="251"/>
    </location>
</feature>
<keyword evidence="4" id="KW-0813">Transport</keyword>
<dbReference type="Gene3D" id="2.70.130.10">
    <property type="entry name" value="Mannose-6-phosphate receptor binding domain"/>
    <property type="match status" value="1"/>
</dbReference>
<evidence type="ECO:0000256" key="6">
    <source>
        <dbReference type="ARBA" id="ARBA00023136"/>
    </source>
</evidence>
<evidence type="ECO:0000313" key="11">
    <source>
        <dbReference type="Proteomes" id="UP000663832"/>
    </source>
</evidence>
<keyword evidence="2 7" id="KW-0812">Transmembrane</keyword>
<dbReference type="EMBL" id="CAJNOI010000109">
    <property type="protein sequence ID" value="CAF1073907.1"/>
    <property type="molecule type" value="Genomic_DNA"/>
</dbReference>
<keyword evidence="5 7" id="KW-1133">Transmembrane helix</keyword>
<evidence type="ECO:0000313" key="10">
    <source>
        <dbReference type="EMBL" id="CAF1163623.1"/>
    </source>
</evidence>
<feature type="transmembrane region" description="Helical" evidence="7">
    <location>
        <begin position="180"/>
        <end position="204"/>
    </location>
</feature>
<comment type="caution">
    <text evidence="9">The sequence shown here is derived from an EMBL/GenBank/DDBJ whole genome shotgun (WGS) entry which is preliminary data.</text>
</comment>
<dbReference type="SUPFAM" id="SSF50911">
    <property type="entry name" value="Mannose 6-phosphate receptor domain"/>
    <property type="match status" value="1"/>
</dbReference>
<evidence type="ECO:0000256" key="5">
    <source>
        <dbReference type="ARBA" id="ARBA00022989"/>
    </source>
</evidence>
<evidence type="ECO:0000256" key="2">
    <source>
        <dbReference type="ARBA" id="ARBA00022692"/>
    </source>
</evidence>
<accession>A0A814M3G1</accession>
<keyword evidence="6 7" id="KW-0472">Membrane</keyword>
<dbReference type="GO" id="GO:0015031">
    <property type="term" value="P:protein transport"/>
    <property type="evidence" value="ECO:0007669"/>
    <property type="project" value="UniProtKB-KW"/>
</dbReference>
<dbReference type="GO" id="GO:0034045">
    <property type="term" value="C:phagophore assembly site membrane"/>
    <property type="evidence" value="ECO:0007669"/>
    <property type="project" value="UniProtKB-SubCell"/>
</dbReference>
<sequence length="251" mass="28124">MNIRKNIFSILSFVLALCLRDQLNALTPCIYNLNPKGIIDLTSVGRMDGTPAWKNVHPEISDKHVYSYNPCHSFTQYTCINVAACQAYETDEKLVYSLGNQNSMQWEVQTGKDIVTLVYNSLERKLSVYLNCLKPGEPNKLEVHGYDSVAKIFTMTLSSECACWDGCKNGPTPPKLPNKLGGGAVFILILVILTTIYLIGFMTFNKFQRHESGINILPHRQFWIALPGYALDGILFTLRKVTSKGTTYTAV</sequence>